<dbReference type="OrthoDB" id="546893at2759"/>
<keyword evidence="2 4" id="KW-1133">Transmembrane helix</keyword>
<evidence type="ECO:0000256" key="4">
    <source>
        <dbReference type="SAM" id="Phobius"/>
    </source>
</evidence>
<dbReference type="PANTHER" id="PTHR23121">
    <property type="entry name" value="SODIUM-DEPENDENT GLUCOSE TRANSPORTER 1"/>
    <property type="match status" value="1"/>
</dbReference>
<keyword evidence="1 4" id="KW-0812">Transmembrane</keyword>
<dbReference type="Gene3D" id="1.20.1250.20">
    <property type="entry name" value="MFS general substrate transporter like domains"/>
    <property type="match status" value="1"/>
</dbReference>
<comment type="caution">
    <text evidence="5">The sequence shown here is derived from an EMBL/GenBank/DDBJ whole genome shotgun (WGS) entry which is preliminary data.</text>
</comment>
<gene>
    <name evidence="5" type="ORF">SPHA_47679</name>
</gene>
<feature type="transmembrane region" description="Helical" evidence="4">
    <location>
        <begin position="57"/>
        <end position="75"/>
    </location>
</feature>
<evidence type="ECO:0000313" key="6">
    <source>
        <dbReference type="Proteomes" id="UP000597762"/>
    </source>
</evidence>
<feature type="transmembrane region" description="Helical" evidence="4">
    <location>
        <begin position="116"/>
        <end position="136"/>
    </location>
</feature>
<reference evidence="5" key="1">
    <citation type="submission" date="2021-01" db="EMBL/GenBank/DDBJ databases">
        <authorList>
            <person name="Li R."/>
            <person name="Bekaert M."/>
        </authorList>
    </citation>
    <scope>NUCLEOTIDE SEQUENCE</scope>
    <source>
        <strain evidence="5">Farmed</strain>
    </source>
</reference>
<evidence type="ECO:0000256" key="1">
    <source>
        <dbReference type="ARBA" id="ARBA00022692"/>
    </source>
</evidence>
<evidence type="ECO:0000256" key="2">
    <source>
        <dbReference type="ARBA" id="ARBA00022989"/>
    </source>
</evidence>
<dbReference type="InterPro" id="IPR036259">
    <property type="entry name" value="MFS_trans_sf"/>
</dbReference>
<dbReference type="PANTHER" id="PTHR23121:SF9">
    <property type="entry name" value="SODIUM-DEPENDENT GLUCOSE TRANSPORTER 1"/>
    <property type="match status" value="1"/>
</dbReference>
<keyword evidence="3 4" id="KW-0472">Membrane</keyword>
<dbReference type="Proteomes" id="UP000597762">
    <property type="component" value="Unassembled WGS sequence"/>
</dbReference>
<accession>A0A812D7T1</accession>
<dbReference type="SUPFAM" id="SSF103473">
    <property type="entry name" value="MFS general substrate transporter"/>
    <property type="match status" value="1"/>
</dbReference>
<dbReference type="EMBL" id="CAHIKZ030002607">
    <property type="protein sequence ID" value="CAE1289485.1"/>
    <property type="molecule type" value="Genomic_DNA"/>
</dbReference>
<protein>
    <submittedName>
        <fullName evidence="5">Uncharacterized protein</fullName>
    </submittedName>
</protein>
<name>A0A812D7T1_ACAPH</name>
<organism evidence="5 6">
    <name type="scientific">Acanthosepion pharaonis</name>
    <name type="common">Pharaoh cuttlefish</name>
    <name type="synonym">Sepia pharaonis</name>
    <dbReference type="NCBI Taxonomy" id="158019"/>
    <lineage>
        <taxon>Eukaryota</taxon>
        <taxon>Metazoa</taxon>
        <taxon>Spiralia</taxon>
        <taxon>Lophotrochozoa</taxon>
        <taxon>Mollusca</taxon>
        <taxon>Cephalopoda</taxon>
        <taxon>Coleoidea</taxon>
        <taxon>Decapodiformes</taxon>
        <taxon>Sepiida</taxon>
        <taxon>Sepiina</taxon>
        <taxon>Sepiidae</taxon>
        <taxon>Acanthosepion</taxon>
    </lineage>
</organism>
<dbReference type="AlphaFoldDB" id="A0A812D7T1"/>
<keyword evidence="6" id="KW-1185">Reference proteome</keyword>
<proteinExistence type="predicted"/>
<evidence type="ECO:0000313" key="5">
    <source>
        <dbReference type="EMBL" id="CAE1289485.1"/>
    </source>
</evidence>
<feature type="transmembrane region" description="Helical" evidence="4">
    <location>
        <begin position="173"/>
        <end position="192"/>
    </location>
</feature>
<sequence>MKEKLGLDNGILGPSLLDLAGQVNTTLSQINRIFPAQGFGFLMSIILSSIITKTSCLHLYITLILSIGAIINILIPFSTSLGWMTGLFLLQGCTKGLLDTFVYTLCLRLFPGEHNWQMLCIPIAEAFSAFLIPFVVKPFQSQMFIKSGANITSLSNCTTDTCYVTASRIAYPYMFTAIILFPAICAFAYYSFHEKCSNKLEEEYDRMSDSQTCITEVILFSAISFIHWLHKKQNIIAEDESS</sequence>
<evidence type="ECO:0000256" key="3">
    <source>
        <dbReference type="ARBA" id="ARBA00023136"/>
    </source>
</evidence>
<feature type="transmembrane region" description="Helical" evidence="4">
    <location>
        <begin position="33"/>
        <end position="51"/>
    </location>
</feature>
<feature type="transmembrane region" description="Helical" evidence="4">
    <location>
        <begin position="212"/>
        <end position="229"/>
    </location>
</feature>